<evidence type="ECO:0000259" key="5">
    <source>
        <dbReference type="Pfam" id="PF00462"/>
    </source>
</evidence>
<dbReference type="InterPro" id="IPR036249">
    <property type="entry name" value="Thioredoxin-like_sf"/>
</dbReference>
<dbReference type="PROSITE" id="PS51354">
    <property type="entry name" value="GLUTAREDOXIN_2"/>
    <property type="match status" value="1"/>
</dbReference>
<gene>
    <name evidence="6" type="ORF">SHERM_20875</name>
</gene>
<evidence type="ECO:0000256" key="2">
    <source>
        <dbReference type="ARBA" id="ARBA00007568"/>
    </source>
</evidence>
<name>A0A9N7N9B0_STRHE</name>
<organism evidence="6 7">
    <name type="scientific">Striga hermonthica</name>
    <name type="common">Purple witchweed</name>
    <name type="synonym">Buchnera hermonthica</name>
    <dbReference type="NCBI Taxonomy" id="68872"/>
    <lineage>
        <taxon>Eukaryota</taxon>
        <taxon>Viridiplantae</taxon>
        <taxon>Streptophyta</taxon>
        <taxon>Embryophyta</taxon>
        <taxon>Tracheophyta</taxon>
        <taxon>Spermatophyta</taxon>
        <taxon>Magnoliopsida</taxon>
        <taxon>eudicotyledons</taxon>
        <taxon>Gunneridae</taxon>
        <taxon>Pentapetalae</taxon>
        <taxon>asterids</taxon>
        <taxon>lamiids</taxon>
        <taxon>Lamiales</taxon>
        <taxon>Orobanchaceae</taxon>
        <taxon>Buchnereae</taxon>
        <taxon>Striga</taxon>
    </lineage>
</organism>
<accession>A0A9N7N9B0</accession>
<dbReference type="NCBIfam" id="TIGR02189">
    <property type="entry name" value="GlrX-like_plant"/>
    <property type="match status" value="1"/>
</dbReference>
<dbReference type="EMBL" id="CACSLK010024540">
    <property type="protein sequence ID" value="CAA0823729.1"/>
    <property type="molecule type" value="Genomic_DNA"/>
</dbReference>
<comment type="similarity">
    <text evidence="2">Belongs to the glutaredoxin family. CC-type subfamily.</text>
</comment>
<keyword evidence="4" id="KW-0676">Redox-active center</keyword>
<evidence type="ECO:0000313" key="6">
    <source>
        <dbReference type="EMBL" id="CAA0823729.1"/>
    </source>
</evidence>
<keyword evidence="3" id="KW-0963">Cytoplasm</keyword>
<dbReference type="Gene3D" id="3.40.30.10">
    <property type="entry name" value="Glutaredoxin"/>
    <property type="match status" value="1"/>
</dbReference>
<sequence length="114" mass="11558">MQVARGVQFSTVVDGELAALVHRNAVVVFTVGGCCMGHVVKQLLLGLGVGPAVVELEGGAEIQGLLLRLSGGRKAVVPAVFVGGEYLGGVEAVMACHISGALVPLLKNAGALWL</sequence>
<comment type="subcellular location">
    <subcellularLocation>
        <location evidence="1">Cytoplasm</location>
    </subcellularLocation>
</comment>
<proteinExistence type="inferred from homology"/>
<dbReference type="OrthoDB" id="418495at2759"/>
<dbReference type="AlphaFoldDB" id="A0A9N7N9B0"/>
<reference evidence="6" key="1">
    <citation type="submission" date="2019-12" db="EMBL/GenBank/DDBJ databases">
        <authorList>
            <person name="Scholes J."/>
        </authorList>
    </citation>
    <scope>NUCLEOTIDE SEQUENCE</scope>
</reference>
<evidence type="ECO:0000256" key="4">
    <source>
        <dbReference type="ARBA" id="ARBA00023284"/>
    </source>
</evidence>
<dbReference type="GO" id="GO:0005737">
    <property type="term" value="C:cytoplasm"/>
    <property type="evidence" value="ECO:0007669"/>
    <property type="project" value="UniProtKB-SubCell"/>
</dbReference>
<evidence type="ECO:0000313" key="7">
    <source>
        <dbReference type="Proteomes" id="UP001153555"/>
    </source>
</evidence>
<dbReference type="Pfam" id="PF00462">
    <property type="entry name" value="Glutaredoxin"/>
    <property type="match status" value="1"/>
</dbReference>
<dbReference type="InterPro" id="IPR002109">
    <property type="entry name" value="Glutaredoxin"/>
</dbReference>
<keyword evidence="7" id="KW-1185">Reference proteome</keyword>
<feature type="domain" description="Glutaredoxin" evidence="5">
    <location>
        <begin position="26"/>
        <end position="86"/>
    </location>
</feature>
<dbReference type="Proteomes" id="UP001153555">
    <property type="component" value="Unassembled WGS sequence"/>
</dbReference>
<comment type="caution">
    <text evidence="6">The sequence shown here is derived from an EMBL/GenBank/DDBJ whole genome shotgun (WGS) entry which is preliminary data.</text>
</comment>
<evidence type="ECO:0000256" key="3">
    <source>
        <dbReference type="ARBA" id="ARBA00022490"/>
    </source>
</evidence>
<evidence type="ECO:0000256" key="1">
    <source>
        <dbReference type="ARBA" id="ARBA00004496"/>
    </source>
</evidence>
<dbReference type="PANTHER" id="PTHR10168">
    <property type="entry name" value="GLUTAREDOXIN"/>
    <property type="match status" value="1"/>
</dbReference>
<protein>
    <submittedName>
        <fullName evidence="6">Glutaredoxin-C8</fullName>
    </submittedName>
</protein>
<dbReference type="InterPro" id="IPR011905">
    <property type="entry name" value="GlrX-like_pln_2"/>
</dbReference>
<dbReference type="PROSITE" id="PS51257">
    <property type="entry name" value="PROKAR_LIPOPROTEIN"/>
    <property type="match status" value="1"/>
</dbReference>
<dbReference type="SUPFAM" id="SSF52833">
    <property type="entry name" value="Thioredoxin-like"/>
    <property type="match status" value="1"/>
</dbReference>
<dbReference type="CDD" id="cd03419">
    <property type="entry name" value="GRX_GRXh_1_2_like"/>
    <property type="match status" value="1"/>
</dbReference>